<dbReference type="InterPro" id="IPR020846">
    <property type="entry name" value="MFS_dom"/>
</dbReference>
<dbReference type="CDD" id="cd17393">
    <property type="entry name" value="MFS_MosC_like"/>
    <property type="match status" value="1"/>
</dbReference>
<dbReference type="RefSeq" id="WP_014430922.1">
    <property type="nucleotide sequence ID" value="NC_017076.1"/>
</dbReference>
<evidence type="ECO:0000256" key="3">
    <source>
        <dbReference type="ARBA" id="ARBA00022692"/>
    </source>
</evidence>
<evidence type="ECO:0000259" key="7">
    <source>
        <dbReference type="PROSITE" id="PS50850"/>
    </source>
</evidence>
<feature type="transmembrane region" description="Helical" evidence="6">
    <location>
        <begin position="26"/>
        <end position="45"/>
    </location>
</feature>
<feature type="transmembrane region" description="Helical" evidence="6">
    <location>
        <begin position="147"/>
        <end position="168"/>
    </location>
</feature>
<dbReference type="InterPro" id="IPR011701">
    <property type="entry name" value="MFS"/>
</dbReference>
<feature type="transmembrane region" description="Helical" evidence="6">
    <location>
        <begin position="247"/>
        <end position="268"/>
    </location>
</feature>
<dbReference type="HOGENOM" id="CLU_035309_1_0_9"/>
<geneLocation type="plasmid" evidence="8 9">
    <name>pSRC2</name>
</geneLocation>
<evidence type="ECO:0000313" key="8">
    <source>
        <dbReference type="EMBL" id="BAL84571.1"/>
    </source>
</evidence>
<dbReference type="InterPro" id="IPR036259">
    <property type="entry name" value="MFS_trans_sf"/>
</dbReference>
<keyword evidence="3 6" id="KW-0812">Transmembrane</keyword>
<dbReference type="PANTHER" id="PTHR23514:SF13">
    <property type="entry name" value="INNER MEMBRANE PROTEIN YBJJ"/>
    <property type="match status" value="1"/>
</dbReference>
<feature type="transmembrane region" description="Helical" evidence="6">
    <location>
        <begin position="114"/>
        <end position="135"/>
    </location>
</feature>
<evidence type="ECO:0000256" key="2">
    <source>
        <dbReference type="ARBA" id="ARBA00022448"/>
    </source>
</evidence>
<feature type="transmembrane region" description="Helical" evidence="6">
    <location>
        <begin position="338"/>
        <end position="360"/>
    </location>
</feature>
<feature type="transmembrane region" description="Helical" evidence="6">
    <location>
        <begin position="304"/>
        <end position="326"/>
    </location>
</feature>
<evidence type="ECO:0000256" key="6">
    <source>
        <dbReference type="SAM" id="Phobius"/>
    </source>
</evidence>
<dbReference type="Pfam" id="PF07690">
    <property type="entry name" value="MFS_1"/>
    <property type="match status" value="1"/>
</dbReference>
<evidence type="ECO:0000313" key="9">
    <source>
        <dbReference type="Proteomes" id="UP000007887"/>
    </source>
</evidence>
<dbReference type="KEGG" id="sri:SELR_pSRC200370"/>
<dbReference type="InterPro" id="IPR051788">
    <property type="entry name" value="MFS_Transporter"/>
</dbReference>
<name>I0GUY4_SELRL</name>
<protein>
    <submittedName>
        <fullName evidence="8">Putative major facilitator superfamily transporter</fullName>
    </submittedName>
</protein>
<feature type="transmembrane region" description="Helical" evidence="6">
    <location>
        <begin position="57"/>
        <end position="79"/>
    </location>
</feature>
<dbReference type="Proteomes" id="UP000007887">
    <property type="component" value="Plasmid pSRC2"/>
</dbReference>
<feature type="transmembrane region" description="Helical" evidence="6">
    <location>
        <begin position="366"/>
        <end position="387"/>
    </location>
</feature>
<feature type="transmembrane region" description="Helical" evidence="6">
    <location>
        <begin position="174"/>
        <end position="196"/>
    </location>
</feature>
<dbReference type="GO" id="GO:0005886">
    <property type="term" value="C:plasma membrane"/>
    <property type="evidence" value="ECO:0007669"/>
    <property type="project" value="UniProtKB-SubCell"/>
</dbReference>
<dbReference type="SUPFAM" id="SSF103473">
    <property type="entry name" value="MFS general substrate transporter"/>
    <property type="match status" value="1"/>
</dbReference>
<dbReference type="PANTHER" id="PTHR23514">
    <property type="entry name" value="BYPASS OF STOP CODON PROTEIN 6"/>
    <property type="match status" value="1"/>
</dbReference>
<reference evidence="8 9" key="1">
    <citation type="submission" date="2011-10" db="EMBL/GenBank/DDBJ databases">
        <title>Whole genome sequence of Selenomonas ruminantium subsp. lactilytica TAM6421.</title>
        <authorList>
            <person name="Oguchi A."/>
            <person name="Ankai A."/>
            <person name="Kaneko J."/>
            <person name="Yamada-Narita S."/>
            <person name="Fukui S."/>
            <person name="Takahashi M."/>
            <person name="Onodera T."/>
            <person name="Kojima S."/>
            <person name="Fushimi T."/>
            <person name="Abe N."/>
            <person name="Kamio Y."/>
            <person name="Yamazaki S."/>
            <person name="Fujita N."/>
        </authorList>
    </citation>
    <scope>NUCLEOTIDE SEQUENCE [LARGE SCALE GENOMIC DNA]</scope>
    <source>
        <strain evidence="9">NBRC 103574 / TAM6421</strain>
        <plasmid evidence="8 9">pSRC2</plasmid>
    </source>
</reference>
<feature type="transmembrane region" description="Helical" evidence="6">
    <location>
        <begin position="208"/>
        <end position="227"/>
    </location>
</feature>
<feature type="transmembrane region" description="Helical" evidence="6">
    <location>
        <begin position="86"/>
        <end position="108"/>
    </location>
</feature>
<dbReference type="AlphaFoldDB" id="I0GUY4"/>
<organism evidence="8 9">
    <name type="scientific">Selenomonas ruminantium subsp. lactilytica (strain NBRC 103574 / TAM6421)</name>
    <dbReference type="NCBI Taxonomy" id="927704"/>
    <lineage>
        <taxon>Bacteria</taxon>
        <taxon>Bacillati</taxon>
        <taxon>Bacillota</taxon>
        <taxon>Negativicutes</taxon>
        <taxon>Selenomonadales</taxon>
        <taxon>Selenomonadaceae</taxon>
        <taxon>Selenomonas</taxon>
    </lineage>
</organism>
<feature type="transmembrane region" description="Helical" evidence="6">
    <location>
        <begin position="280"/>
        <end position="298"/>
    </location>
</feature>
<accession>I0GUY4</accession>
<dbReference type="Gene3D" id="1.20.1250.20">
    <property type="entry name" value="MFS general substrate transporter like domains"/>
    <property type="match status" value="2"/>
</dbReference>
<keyword evidence="5 6" id="KW-0472">Membrane</keyword>
<sequence length="391" mass="40808">MNQDLERSKAKERYAAGKMRQHSTRALFFVGGFGAASWAPLVPLLRERLAIGEDVLGMLLLCIGIGSLLTMPLSGAAAVRFGCRKTLTLAGTFFALFLLALCLVDSMVLAVVSLLVFGAMMGCIDVVANIQAVLVEKAAKRRLMSGMHALWSVGGFAGAGLFGIWVGTLGLTPFISTCIATGIMLATLSIFSRHLLPFGGEGGGAMVAVPKGIVTFVGVVACIAFLVEGAIMDWSGVFLTSVRGFDMSLAGTGFTVFSAAMLIMRLLGDATVQKLGQKPVVLGGSLLAFLGFLMVIFAPSQLLLYAGFFAIGIGSANIVPVFFSLLGKQKDMPISMAVPAVSTLGYLGILMGPAAIGFLAHQTSLYAAFGLLAALVAVQAIIAAYVYKKVL</sequence>
<dbReference type="EMBL" id="AP012293">
    <property type="protein sequence ID" value="BAL84571.1"/>
    <property type="molecule type" value="Genomic_DNA"/>
</dbReference>
<feature type="domain" description="Major facilitator superfamily (MFS) profile" evidence="7">
    <location>
        <begin position="214"/>
        <end position="391"/>
    </location>
</feature>
<proteinExistence type="predicted"/>
<gene>
    <name evidence="8" type="ordered locus">SELR_pSRC200370</name>
</gene>
<keyword evidence="4 6" id="KW-1133">Transmembrane helix</keyword>
<comment type="subcellular location">
    <subcellularLocation>
        <location evidence="1">Cell membrane</location>
        <topology evidence="1">Multi-pass membrane protein</topology>
    </subcellularLocation>
</comment>
<evidence type="ECO:0000256" key="1">
    <source>
        <dbReference type="ARBA" id="ARBA00004651"/>
    </source>
</evidence>
<keyword evidence="8" id="KW-0614">Plasmid</keyword>
<evidence type="ECO:0000256" key="4">
    <source>
        <dbReference type="ARBA" id="ARBA00022989"/>
    </source>
</evidence>
<dbReference type="PATRIC" id="fig|927704.6.peg.3231"/>
<dbReference type="GO" id="GO:0022857">
    <property type="term" value="F:transmembrane transporter activity"/>
    <property type="evidence" value="ECO:0007669"/>
    <property type="project" value="InterPro"/>
</dbReference>
<dbReference type="PROSITE" id="PS50850">
    <property type="entry name" value="MFS"/>
    <property type="match status" value="1"/>
</dbReference>
<evidence type="ECO:0000256" key="5">
    <source>
        <dbReference type="ARBA" id="ARBA00023136"/>
    </source>
</evidence>
<keyword evidence="2" id="KW-0813">Transport</keyword>